<keyword evidence="5" id="KW-1185">Reference proteome</keyword>
<dbReference type="InterPro" id="IPR036148">
    <property type="entry name" value="MmgE/PrpD_sf"/>
</dbReference>
<organism evidence="4 5">
    <name type="scientific">Paraburkholderia susongensis</name>
    <dbReference type="NCBI Taxonomy" id="1515439"/>
    <lineage>
        <taxon>Bacteria</taxon>
        <taxon>Pseudomonadati</taxon>
        <taxon>Pseudomonadota</taxon>
        <taxon>Betaproteobacteria</taxon>
        <taxon>Burkholderiales</taxon>
        <taxon>Burkholderiaceae</taxon>
        <taxon>Paraburkholderia</taxon>
    </lineage>
</organism>
<sequence>MNQHNDIGTNPYTGGVAAFVANLQYEAIPDEVRARIKLLILDSIGCAIFGAGLPWSRILADTLQRVDSTPGCRVWGMPLRLSAPHAALVNGTLIQSFELDDVHRVGVLHVGAVTLPAVLAVAELLSADAPMTGREFLRACVAGYEVGPRVGMCMGPEHIAQGWHSGATVGVFSAAAGAAAALRLDAQQTVHALGIGGTQSAGLMAAQFGAMVKRMHAGRAAQSGLYGALLAQNGFTGIVDVFENPYGGFCSTFSRSLDRFDLAQLVDGLGERFETLRIALKFYSCVGSNHTTLDAIRAMQARHPFGPDDIEQIVVHGSRVTVDHVGWKYVPQGLTSAQLNLSYCVATLLLEGDVFVDQFSEDKVADPQRMALAERVQVVEDPSITARGSLLRHMVRVEVRLRDGTRLEETVEAQRGSEHAFASAADIVGKMRKLAAHRIDARQIAGIVDWVMHAEDQPDASELARLLALAA</sequence>
<evidence type="ECO:0000256" key="1">
    <source>
        <dbReference type="ARBA" id="ARBA00006174"/>
    </source>
</evidence>
<dbReference type="OrthoDB" id="9791416at2"/>
<reference evidence="5" key="1">
    <citation type="submission" date="2017-04" db="EMBL/GenBank/DDBJ databases">
        <authorList>
            <person name="Varghese N."/>
            <person name="Submissions S."/>
        </authorList>
    </citation>
    <scope>NUCLEOTIDE SEQUENCE [LARGE SCALE GENOMIC DNA]</scope>
    <source>
        <strain evidence="5">LMG 29540</strain>
    </source>
</reference>
<feature type="domain" description="MmgE/PrpD C-terminal" evidence="3">
    <location>
        <begin position="283"/>
        <end position="449"/>
    </location>
</feature>
<dbReference type="InterPro" id="IPR005656">
    <property type="entry name" value="MmgE_PrpD"/>
</dbReference>
<dbReference type="AlphaFoldDB" id="A0A1X7J1H6"/>
<comment type="similarity">
    <text evidence="1">Belongs to the PrpD family.</text>
</comment>
<dbReference type="PANTHER" id="PTHR16943:SF8">
    <property type="entry name" value="2-METHYLCITRATE DEHYDRATASE"/>
    <property type="match status" value="1"/>
</dbReference>
<protein>
    <submittedName>
        <fullName evidence="4">2-methylcitrate dehydratase PrpD</fullName>
    </submittedName>
</protein>
<dbReference type="InterPro" id="IPR045336">
    <property type="entry name" value="MmgE_PrpD_N"/>
</dbReference>
<accession>A0A1X7J1H6</accession>
<dbReference type="SUPFAM" id="SSF103378">
    <property type="entry name" value="2-methylcitrate dehydratase PrpD"/>
    <property type="match status" value="1"/>
</dbReference>
<dbReference type="Pfam" id="PF19305">
    <property type="entry name" value="MmgE_PrpD_C"/>
    <property type="match status" value="1"/>
</dbReference>
<gene>
    <name evidence="4" type="ORF">SAMN06265784_10297</name>
</gene>
<dbReference type="Proteomes" id="UP000193228">
    <property type="component" value="Unassembled WGS sequence"/>
</dbReference>
<dbReference type="PANTHER" id="PTHR16943">
    <property type="entry name" value="2-METHYLCITRATE DEHYDRATASE-RELATED"/>
    <property type="match status" value="1"/>
</dbReference>
<dbReference type="InterPro" id="IPR045337">
    <property type="entry name" value="MmgE_PrpD_C"/>
</dbReference>
<name>A0A1X7J1H6_9BURK</name>
<dbReference type="RefSeq" id="WP_085482006.1">
    <property type="nucleotide sequence ID" value="NZ_FXAT01000002.1"/>
</dbReference>
<evidence type="ECO:0000259" key="2">
    <source>
        <dbReference type="Pfam" id="PF03972"/>
    </source>
</evidence>
<dbReference type="InterPro" id="IPR042183">
    <property type="entry name" value="MmgE/PrpD_sf_1"/>
</dbReference>
<feature type="domain" description="MmgE/PrpD N-terminal" evidence="2">
    <location>
        <begin position="17"/>
        <end position="254"/>
    </location>
</feature>
<dbReference type="Pfam" id="PF03972">
    <property type="entry name" value="MmgE_PrpD_N"/>
    <property type="match status" value="1"/>
</dbReference>
<evidence type="ECO:0000313" key="5">
    <source>
        <dbReference type="Proteomes" id="UP000193228"/>
    </source>
</evidence>
<dbReference type="STRING" id="1515439.SAMN06265784_10297"/>
<proteinExistence type="inferred from homology"/>
<dbReference type="InterPro" id="IPR042188">
    <property type="entry name" value="MmgE/PrpD_sf_2"/>
</dbReference>
<evidence type="ECO:0000259" key="3">
    <source>
        <dbReference type="Pfam" id="PF19305"/>
    </source>
</evidence>
<dbReference type="Gene3D" id="1.10.4100.10">
    <property type="entry name" value="2-methylcitrate dehydratase PrpD"/>
    <property type="match status" value="1"/>
</dbReference>
<dbReference type="EMBL" id="FXAT01000002">
    <property type="protein sequence ID" value="SMG21365.1"/>
    <property type="molecule type" value="Genomic_DNA"/>
</dbReference>
<dbReference type="GO" id="GO:0016829">
    <property type="term" value="F:lyase activity"/>
    <property type="evidence" value="ECO:0007669"/>
    <property type="project" value="InterPro"/>
</dbReference>
<dbReference type="Gene3D" id="3.30.1330.120">
    <property type="entry name" value="2-methylcitrate dehydratase PrpD"/>
    <property type="match status" value="1"/>
</dbReference>
<evidence type="ECO:0000313" key="4">
    <source>
        <dbReference type="EMBL" id="SMG21365.1"/>
    </source>
</evidence>